<dbReference type="Gene3D" id="2.60.40.10">
    <property type="entry name" value="Immunoglobulins"/>
    <property type="match status" value="2"/>
</dbReference>
<evidence type="ECO:0000313" key="5">
    <source>
        <dbReference type="EMBL" id="GBO45665.1"/>
    </source>
</evidence>
<dbReference type="SMART" id="SM00408">
    <property type="entry name" value="IGc2"/>
    <property type="match status" value="1"/>
</dbReference>
<dbReference type="InterPro" id="IPR036179">
    <property type="entry name" value="Ig-like_dom_sf"/>
</dbReference>
<name>A0A4Y2X7N3_ARAVE</name>
<dbReference type="InterPro" id="IPR050958">
    <property type="entry name" value="Cell_Adh-Cytoskel_Orgn"/>
</dbReference>
<dbReference type="InterPro" id="IPR013783">
    <property type="entry name" value="Ig-like_fold"/>
</dbReference>
<dbReference type="SUPFAM" id="SSF48726">
    <property type="entry name" value="Immunoglobulin"/>
    <property type="match status" value="2"/>
</dbReference>
<gene>
    <name evidence="5" type="ORF">AVEN_24425_1</name>
</gene>
<dbReference type="PANTHER" id="PTHR45080:SF8">
    <property type="entry name" value="IG-LIKE DOMAIN-CONTAINING PROTEIN"/>
    <property type="match status" value="1"/>
</dbReference>
<dbReference type="PROSITE" id="PS50835">
    <property type="entry name" value="IG_LIKE"/>
    <property type="match status" value="1"/>
</dbReference>
<reference evidence="5 6" key="1">
    <citation type="journal article" date="2019" name="Sci. Rep.">
        <title>Orb-weaving spider Araneus ventricosus genome elucidates the spidroin gene catalogue.</title>
        <authorList>
            <person name="Kono N."/>
            <person name="Nakamura H."/>
            <person name="Ohtoshi R."/>
            <person name="Moran D.A.P."/>
            <person name="Shinohara A."/>
            <person name="Yoshida Y."/>
            <person name="Fujiwara M."/>
            <person name="Mori M."/>
            <person name="Tomita M."/>
            <person name="Arakawa K."/>
        </authorList>
    </citation>
    <scope>NUCLEOTIDE SEQUENCE [LARGE SCALE GENOMIC DNA]</scope>
</reference>
<evidence type="ECO:0000256" key="3">
    <source>
        <dbReference type="ARBA" id="ARBA00023319"/>
    </source>
</evidence>
<protein>
    <recommendedName>
        <fullName evidence="4">Ig-like domain-containing protein</fullName>
    </recommendedName>
</protein>
<keyword evidence="1" id="KW-0732">Signal</keyword>
<keyword evidence="6" id="KW-1185">Reference proteome</keyword>
<evidence type="ECO:0000256" key="1">
    <source>
        <dbReference type="ARBA" id="ARBA00022729"/>
    </source>
</evidence>
<dbReference type="InterPro" id="IPR013098">
    <property type="entry name" value="Ig_I-set"/>
</dbReference>
<keyword evidence="2" id="KW-1015">Disulfide bond</keyword>
<evidence type="ECO:0000259" key="4">
    <source>
        <dbReference type="PROSITE" id="PS50835"/>
    </source>
</evidence>
<dbReference type="FunFam" id="2.60.40.10:FF:000107">
    <property type="entry name" value="Myosin, light chain kinase a"/>
    <property type="match status" value="1"/>
</dbReference>
<organism evidence="5 6">
    <name type="scientific">Araneus ventricosus</name>
    <name type="common">Orbweaver spider</name>
    <name type="synonym">Epeira ventricosa</name>
    <dbReference type="NCBI Taxonomy" id="182803"/>
    <lineage>
        <taxon>Eukaryota</taxon>
        <taxon>Metazoa</taxon>
        <taxon>Ecdysozoa</taxon>
        <taxon>Arthropoda</taxon>
        <taxon>Chelicerata</taxon>
        <taxon>Arachnida</taxon>
        <taxon>Araneae</taxon>
        <taxon>Araneomorphae</taxon>
        <taxon>Entelegynae</taxon>
        <taxon>Araneoidea</taxon>
        <taxon>Araneidae</taxon>
        <taxon>Araneus</taxon>
    </lineage>
</organism>
<dbReference type="PANTHER" id="PTHR45080">
    <property type="entry name" value="CONTACTIN 5"/>
    <property type="match status" value="1"/>
</dbReference>
<dbReference type="GO" id="GO:0007156">
    <property type="term" value="P:homophilic cell adhesion via plasma membrane adhesion molecules"/>
    <property type="evidence" value="ECO:0007669"/>
    <property type="project" value="TreeGrafter"/>
</dbReference>
<accession>A0A4Y2X7N3</accession>
<dbReference type="Pfam" id="PF07679">
    <property type="entry name" value="I-set"/>
    <property type="match status" value="2"/>
</dbReference>
<dbReference type="InterPro" id="IPR003598">
    <property type="entry name" value="Ig_sub2"/>
</dbReference>
<dbReference type="GO" id="GO:0005886">
    <property type="term" value="C:plasma membrane"/>
    <property type="evidence" value="ECO:0007669"/>
    <property type="project" value="TreeGrafter"/>
</dbReference>
<evidence type="ECO:0000256" key="2">
    <source>
        <dbReference type="ARBA" id="ARBA00023157"/>
    </source>
</evidence>
<feature type="domain" description="Ig-like" evidence="4">
    <location>
        <begin position="29"/>
        <end position="118"/>
    </location>
</feature>
<dbReference type="InterPro" id="IPR003599">
    <property type="entry name" value="Ig_sub"/>
</dbReference>
<proteinExistence type="predicted"/>
<dbReference type="InterPro" id="IPR007110">
    <property type="entry name" value="Ig-like_dom"/>
</dbReference>
<keyword evidence="3" id="KW-0393">Immunoglobulin domain</keyword>
<comment type="caution">
    <text evidence="5">The sequence shown here is derived from an EMBL/GenBank/DDBJ whole genome shotgun (WGS) entry which is preliminary data.</text>
</comment>
<dbReference type="AlphaFoldDB" id="A0A4Y2X7N3"/>
<dbReference type="SMART" id="SM00409">
    <property type="entry name" value="IG"/>
    <property type="match status" value="1"/>
</dbReference>
<dbReference type="Proteomes" id="UP000499080">
    <property type="component" value="Unassembled WGS sequence"/>
</dbReference>
<evidence type="ECO:0000313" key="6">
    <source>
        <dbReference type="Proteomes" id="UP000499080"/>
    </source>
</evidence>
<dbReference type="EMBL" id="BGPR01072854">
    <property type="protein sequence ID" value="GBO45665.1"/>
    <property type="molecule type" value="Genomic_DNA"/>
</dbReference>
<sequence length="159" mass="17913">MALYCLQKPTPVLNFKAVSRLEVETEKAAKVTKKLKNITTVEEETIELTVEYEGIPKPETKWKKDGKDIVIDDDHYELKKEDKSETLTVNDVTKEDAGDYSCTITNTAGSETTTSTVTVKEETSSPKFTKGLKDQSVKEEQTVKYTVKFTGKPKPTVKW</sequence>